<dbReference type="AlphaFoldDB" id="A0A9W3ARR7"/>
<dbReference type="PROSITE" id="PS50157">
    <property type="entry name" value="ZINC_FINGER_C2H2_2"/>
    <property type="match status" value="1"/>
</dbReference>
<dbReference type="PANTHER" id="PTHR46541:SF1">
    <property type="entry name" value="ZINC FINGER PROTEIN AEBP2"/>
    <property type="match status" value="1"/>
</dbReference>
<feature type="compositionally biased region" description="Polar residues" evidence="13">
    <location>
        <begin position="512"/>
        <end position="522"/>
    </location>
</feature>
<dbReference type="InterPro" id="IPR059034">
    <property type="entry name" value="SH3_AEBP2_C"/>
</dbReference>
<keyword evidence="6" id="KW-0862">Zinc</keyword>
<feature type="domain" description="C2H2-type" evidence="14">
    <location>
        <begin position="636"/>
        <end position="665"/>
    </location>
</feature>
<dbReference type="RefSeq" id="XP_055889942.1">
    <property type="nucleotide sequence ID" value="XM_056033967.1"/>
</dbReference>
<keyword evidence="3" id="KW-0479">Metal-binding</keyword>
<reference evidence="16 17" key="1">
    <citation type="submission" date="2025-04" db="UniProtKB">
        <authorList>
            <consortium name="RefSeq"/>
        </authorList>
    </citation>
    <scope>IDENTIFICATION</scope>
</reference>
<dbReference type="OMA" id="AACISDI"/>
<dbReference type="RefSeq" id="XP_013071620.2">
    <property type="nucleotide sequence ID" value="XM_013216166.2"/>
</dbReference>
<evidence type="ECO:0000256" key="1">
    <source>
        <dbReference type="ARBA" id="ARBA00004123"/>
    </source>
</evidence>
<evidence type="ECO:0000256" key="6">
    <source>
        <dbReference type="ARBA" id="ARBA00022833"/>
    </source>
</evidence>
<feature type="region of interest" description="Disordered" evidence="13">
    <location>
        <begin position="23"/>
        <end position="162"/>
    </location>
</feature>
<evidence type="ECO:0000256" key="5">
    <source>
        <dbReference type="ARBA" id="ARBA00022771"/>
    </source>
</evidence>
<keyword evidence="8" id="KW-0805">Transcription regulation</keyword>
<organism evidence="15 18">
    <name type="scientific">Biomphalaria glabrata</name>
    <name type="common">Bloodfluke planorb</name>
    <name type="synonym">Freshwater snail</name>
    <dbReference type="NCBI Taxonomy" id="6526"/>
    <lineage>
        <taxon>Eukaryota</taxon>
        <taxon>Metazoa</taxon>
        <taxon>Spiralia</taxon>
        <taxon>Lophotrochozoa</taxon>
        <taxon>Mollusca</taxon>
        <taxon>Gastropoda</taxon>
        <taxon>Heterobranchia</taxon>
        <taxon>Euthyneura</taxon>
        <taxon>Panpulmonata</taxon>
        <taxon>Hygrophila</taxon>
        <taxon>Lymnaeoidea</taxon>
        <taxon>Planorbidae</taxon>
        <taxon>Biomphalaria</taxon>
    </lineage>
</organism>
<sequence length="810" mass="89121">MLIRQKAGWQLHHQAYLWPRKSRSSPLSFQPLPRRRQSRGIRCHGRGGQSSKVVLRSRALPPSASPNLDGDYPTGPPAPRVRKGSSGGEEVDSPMSSFTSASSTSSRNSLEELSITSSPSGRSRSSSSERGAYSPDRRLTRGQSGVGEDSLAPSPMEKRPRVLVQRTLKTWFRVESRARSETRPGAKSVRTRRDTRSTECKALDSSNSSSSNLYSNLKGSSNHNNNLIHWSREAICIKETSTAQTLTPSQPGQTRMGVLCTEKHCHGEKCVCGGISDTSPKPATLPSFPGSPCLNGHSNSHEKSRSSSTVTRKRSLDTVLCDPDDAGTPALRRRTQRSPSIGNINGITNHVISKEKLAEMSSLLCQNGYKHEKGLNGITKLEPHNGLRPLCSGTESKTHHNSTLTSSVNLSLSIIQTNACLLGKDAITGHVSDTTPSKFNATTPSNPAFSDEAQYVKSPQTHSPQLHLQPHLPTQGTKGSNSSDTIGMNPNPAPVISVCKLTAPNATVLSLRQRPSSGSHTRPSSLPASPQPSSIHATSKSKSTLPASASSPSLSTLVTEPPSPPQSSLAQCKWRGCTAELDASDLLEHIRKHAETQIAKETYSCLWEDCKVFDKPSWSGSWLERHIVTHSGHRPFKCILDNCGQRFHSQAALERHVNSHFTADSQNGTKCGRSREEINQRMLQKRRKQLKRRSLQSVKRCDFFDEQTMSIVKQELQTLAEHTQLDISGSTLQTTFQGTIVARRQSKCGSKHSLVEFTPSAVLEDEWIPEEETPNISRLAIPLSQLPRDTVTNLHKCLYRRHRFRKHRRK</sequence>
<dbReference type="GO" id="GO:0008270">
    <property type="term" value="F:zinc ion binding"/>
    <property type="evidence" value="ECO:0007669"/>
    <property type="project" value="UniProtKB-KW"/>
</dbReference>
<dbReference type="InterPro" id="IPR013087">
    <property type="entry name" value="Znf_C2H2_type"/>
</dbReference>
<dbReference type="GO" id="GO:0006357">
    <property type="term" value="P:regulation of transcription by RNA polymerase II"/>
    <property type="evidence" value="ECO:0007669"/>
    <property type="project" value="TreeGrafter"/>
</dbReference>
<feature type="region of interest" description="Disordered" evidence="13">
    <location>
        <begin position="434"/>
        <end position="491"/>
    </location>
</feature>
<feature type="region of interest" description="Disordered" evidence="13">
    <location>
        <begin position="283"/>
        <end position="315"/>
    </location>
</feature>
<dbReference type="Proteomes" id="UP001165740">
    <property type="component" value="Chromosome 6"/>
</dbReference>
<feature type="compositionally biased region" description="Low complexity" evidence="13">
    <location>
        <begin position="93"/>
        <end position="130"/>
    </location>
</feature>
<keyword evidence="2" id="KW-0678">Repressor</keyword>
<dbReference type="GO" id="GO:0006325">
    <property type="term" value="P:chromatin organization"/>
    <property type="evidence" value="ECO:0007669"/>
    <property type="project" value="UniProtKB-KW"/>
</dbReference>
<feature type="compositionally biased region" description="Basic and acidic residues" evidence="13">
    <location>
        <begin position="191"/>
        <end position="202"/>
    </location>
</feature>
<dbReference type="PANTHER" id="PTHR46541">
    <property type="entry name" value="ZINC FINGER PROTEIN AEBP2"/>
    <property type="match status" value="1"/>
</dbReference>
<dbReference type="GeneID" id="106058695"/>
<dbReference type="RefSeq" id="XP_013071619.2">
    <property type="nucleotide sequence ID" value="XM_013216165.2"/>
</dbReference>
<dbReference type="RefSeq" id="XP_055889943.1">
    <property type="nucleotide sequence ID" value="XM_056033968.1"/>
</dbReference>
<dbReference type="KEGG" id="bgt:106058695"/>
<evidence type="ECO:0000256" key="12">
    <source>
        <dbReference type="PROSITE-ProRule" id="PRU00042"/>
    </source>
</evidence>
<keyword evidence="9" id="KW-0804">Transcription</keyword>
<evidence type="ECO:0000313" key="16">
    <source>
        <dbReference type="RefSeq" id="XP_013071619.2"/>
    </source>
</evidence>
<protein>
    <submittedName>
        <fullName evidence="16 17">Mucin-12-like isoform X1</fullName>
    </submittedName>
</protein>
<accession>A0A9W3ARR7</accession>
<dbReference type="SMART" id="SM00355">
    <property type="entry name" value="ZnF_C2H2"/>
    <property type="match status" value="3"/>
</dbReference>
<keyword evidence="5 12" id="KW-0863">Zinc-finger</keyword>
<gene>
    <name evidence="16 17 18 19 20 21" type="primary">LOC106058695</name>
</gene>
<keyword evidence="10" id="KW-0539">Nucleus</keyword>
<evidence type="ECO:0000313" key="18">
    <source>
        <dbReference type="RefSeq" id="XP_055889942.1"/>
    </source>
</evidence>
<dbReference type="InterPro" id="IPR036236">
    <property type="entry name" value="Znf_C2H2_sf"/>
</dbReference>
<dbReference type="GO" id="GO:0035098">
    <property type="term" value="C:ESC/E(Z) complex"/>
    <property type="evidence" value="ECO:0007669"/>
    <property type="project" value="TreeGrafter"/>
</dbReference>
<feature type="compositionally biased region" description="Low complexity" evidence="13">
    <location>
        <begin position="205"/>
        <end position="214"/>
    </location>
</feature>
<evidence type="ECO:0000256" key="2">
    <source>
        <dbReference type="ARBA" id="ARBA00022491"/>
    </source>
</evidence>
<feature type="region of interest" description="Disordered" evidence="13">
    <location>
        <begin position="512"/>
        <end position="570"/>
    </location>
</feature>
<feature type="compositionally biased region" description="Polar residues" evidence="13">
    <location>
        <begin position="457"/>
        <end position="488"/>
    </location>
</feature>
<proteinExistence type="inferred from homology"/>
<dbReference type="OrthoDB" id="9984614at2759"/>
<evidence type="ECO:0000256" key="7">
    <source>
        <dbReference type="ARBA" id="ARBA00022853"/>
    </source>
</evidence>
<evidence type="ECO:0000313" key="20">
    <source>
        <dbReference type="RefSeq" id="XP_055889944.1"/>
    </source>
</evidence>
<dbReference type="Pfam" id="PF26014">
    <property type="entry name" value="SH3_AEBP2_C"/>
    <property type="match status" value="1"/>
</dbReference>
<evidence type="ECO:0000256" key="13">
    <source>
        <dbReference type="SAM" id="MobiDB-lite"/>
    </source>
</evidence>
<evidence type="ECO:0000313" key="15">
    <source>
        <dbReference type="Proteomes" id="UP001165740"/>
    </source>
</evidence>
<comment type="similarity">
    <text evidence="11">Belongs to the AEBP2/jing C2H2-type zinc-finger family.</text>
</comment>
<comment type="subcellular location">
    <subcellularLocation>
        <location evidence="1">Nucleus</location>
    </subcellularLocation>
</comment>
<feature type="compositionally biased region" description="Polar residues" evidence="13">
    <location>
        <begin position="434"/>
        <end position="448"/>
    </location>
</feature>
<evidence type="ECO:0000256" key="9">
    <source>
        <dbReference type="ARBA" id="ARBA00023163"/>
    </source>
</evidence>
<evidence type="ECO:0000313" key="17">
    <source>
        <dbReference type="RefSeq" id="XP_013071620.2"/>
    </source>
</evidence>
<evidence type="ECO:0000259" key="14">
    <source>
        <dbReference type="PROSITE" id="PS50157"/>
    </source>
</evidence>
<evidence type="ECO:0000256" key="11">
    <source>
        <dbReference type="ARBA" id="ARBA00037930"/>
    </source>
</evidence>
<evidence type="ECO:0000256" key="10">
    <source>
        <dbReference type="ARBA" id="ARBA00023242"/>
    </source>
</evidence>
<keyword evidence="7" id="KW-0156">Chromatin regulator</keyword>
<name>A0A9W3ARR7_BIOGL</name>
<keyword evidence="15" id="KW-1185">Reference proteome</keyword>
<feature type="compositionally biased region" description="Basic residues" evidence="13">
    <location>
        <begin position="33"/>
        <end position="45"/>
    </location>
</feature>
<evidence type="ECO:0000256" key="4">
    <source>
        <dbReference type="ARBA" id="ARBA00022737"/>
    </source>
</evidence>
<evidence type="ECO:0000256" key="3">
    <source>
        <dbReference type="ARBA" id="ARBA00022723"/>
    </source>
</evidence>
<dbReference type="SUPFAM" id="SSF57667">
    <property type="entry name" value="beta-beta-alpha zinc fingers"/>
    <property type="match status" value="1"/>
</dbReference>
<dbReference type="PROSITE" id="PS00028">
    <property type="entry name" value="ZINC_FINGER_C2H2_1"/>
    <property type="match status" value="1"/>
</dbReference>
<feature type="compositionally biased region" description="Low complexity" evidence="13">
    <location>
        <begin position="523"/>
        <end position="557"/>
    </location>
</feature>
<feature type="region of interest" description="Disordered" evidence="13">
    <location>
        <begin position="176"/>
        <end position="214"/>
    </location>
</feature>
<dbReference type="RefSeq" id="XP_055889945.1">
    <property type="nucleotide sequence ID" value="XM_056033970.1"/>
</dbReference>
<dbReference type="RefSeq" id="XP_055889944.1">
    <property type="nucleotide sequence ID" value="XM_056033969.1"/>
</dbReference>
<keyword evidence="4" id="KW-0677">Repeat</keyword>
<evidence type="ECO:0000313" key="19">
    <source>
        <dbReference type="RefSeq" id="XP_055889943.1"/>
    </source>
</evidence>
<dbReference type="InterPro" id="IPR052130">
    <property type="entry name" value="AEBP2/jing_C2H2-ZnF"/>
</dbReference>
<dbReference type="Gene3D" id="3.30.160.60">
    <property type="entry name" value="Classic Zinc Finger"/>
    <property type="match status" value="2"/>
</dbReference>
<evidence type="ECO:0000256" key="8">
    <source>
        <dbReference type="ARBA" id="ARBA00023015"/>
    </source>
</evidence>
<evidence type="ECO:0000313" key="21">
    <source>
        <dbReference type="RefSeq" id="XP_055889945.1"/>
    </source>
</evidence>